<dbReference type="InterPro" id="IPR037528">
    <property type="entry name" value="ArgB"/>
</dbReference>
<feature type="binding site" evidence="9">
    <location>
        <begin position="66"/>
        <end position="67"/>
    </location>
    <ligand>
        <name>substrate</name>
    </ligand>
</feature>
<evidence type="ECO:0000256" key="9">
    <source>
        <dbReference type="HAMAP-Rule" id="MF_00082"/>
    </source>
</evidence>
<keyword evidence="6 9" id="KW-0418">Kinase</keyword>
<evidence type="ECO:0000256" key="3">
    <source>
        <dbReference type="ARBA" id="ARBA00022605"/>
    </source>
</evidence>
<dbReference type="Gene3D" id="3.40.1160.10">
    <property type="entry name" value="Acetylglutamate kinase-like"/>
    <property type="match status" value="1"/>
</dbReference>
<feature type="binding site" evidence="9">
    <location>
        <position position="88"/>
    </location>
    <ligand>
        <name>substrate</name>
    </ligand>
</feature>
<dbReference type="InterPro" id="IPR001057">
    <property type="entry name" value="Glu/AcGlu_kinase"/>
</dbReference>
<reference evidence="11" key="2">
    <citation type="journal article" date="2021" name="PeerJ">
        <title>Extensive microbial diversity within the chicken gut microbiome revealed by metagenomics and culture.</title>
        <authorList>
            <person name="Gilroy R."/>
            <person name="Ravi A."/>
            <person name="Getino M."/>
            <person name="Pursley I."/>
            <person name="Horton D.L."/>
            <person name="Alikhan N.F."/>
            <person name="Baker D."/>
            <person name="Gharbi K."/>
            <person name="Hall N."/>
            <person name="Watson M."/>
            <person name="Adriaenssens E.M."/>
            <person name="Foster-Nyarko E."/>
            <person name="Jarju S."/>
            <person name="Secka A."/>
            <person name="Antonio M."/>
            <person name="Oren A."/>
            <person name="Chaudhuri R.R."/>
            <person name="La Ragione R."/>
            <person name="Hildebrand F."/>
            <person name="Pallen M.J."/>
        </authorList>
    </citation>
    <scope>NUCLEOTIDE SEQUENCE</scope>
    <source>
        <strain evidence="11">10532</strain>
    </source>
</reference>
<dbReference type="EC" id="2.7.2.8" evidence="9"/>
<dbReference type="GO" id="GO:0005737">
    <property type="term" value="C:cytoplasm"/>
    <property type="evidence" value="ECO:0007669"/>
    <property type="project" value="UniProtKB-SubCell"/>
</dbReference>
<dbReference type="InterPro" id="IPR036393">
    <property type="entry name" value="AceGlu_kinase-like_sf"/>
</dbReference>
<keyword evidence="3 9" id="KW-0028">Amino-acid biosynthesis</keyword>
<keyword evidence="5 9" id="KW-0547">Nucleotide-binding</keyword>
<evidence type="ECO:0000256" key="5">
    <source>
        <dbReference type="ARBA" id="ARBA00022741"/>
    </source>
</evidence>
<dbReference type="Pfam" id="PF00696">
    <property type="entry name" value="AA_kinase"/>
    <property type="match status" value="1"/>
</dbReference>
<protein>
    <recommendedName>
        <fullName evidence="9">Acetylglutamate kinase</fullName>
        <ecNumber evidence="9">2.7.2.8</ecNumber>
    </recommendedName>
    <alternativeName>
        <fullName evidence="9">N-acetyl-L-glutamate 5-phosphotransferase</fullName>
    </alternativeName>
    <alternativeName>
        <fullName evidence="9">NAG kinase</fullName>
        <shortName evidence="9">NAGK</shortName>
    </alternativeName>
</protein>
<dbReference type="GO" id="GO:0003991">
    <property type="term" value="F:acetylglutamate kinase activity"/>
    <property type="evidence" value="ECO:0007669"/>
    <property type="project" value="UniProtKB-UniRule"/>
</dbReference>
<organism evidence="11 12">
    <name type="scientific">Candidatus Gallitreponema excrementavium</name>
    <dbReference type="NCBI Taxonomy" id="2840840"/>
    <lineage>
        <taxon>Bacteria</taxon>
        <taxon>Pseudomonadati</taxon>
        <taxon>Spirochaetota</taxon>
        <taxon>Spirochaetia</taxon>
        <taxon>Spirochaetales</taxon>
        <taxon>Candidatus Gallitreponema</taxon>
    </lineage>
</organism>
<evidence type="ECO:0000256" key="8">
    <source>
        <dbReference type="ARBA" id="ARBA00048141"/>
    </source>
</evidence>
<accession>A0A9D9HR86</accession>
<dbReference type="PIRSF" id="PIRSF000728">
    <property type="entry name" value="NAGK"/>
    <property type="match status" value="1"/>
</dbReference>
<keyword evidence="9" id="KW-0963">Cytoplasm</keyword>
<feature type="site" description="Transition state stabilizer" evidence="9">
    <location>
        <position position="246"/>
    </location>
</feature>
<name>A0A9D9HR86_9SPIR</name>
<dbReference type="InterPro" id="IPR004662">
    <property type="entry name" value="AcgluKinase_fam"/>
</dbReference>
<dbReference type="AlphaFoldDB" id="A0A9D9HR86"/>
<evidence type="ECO:0000256" key="2">
    <source>
        <dbReference type="ARBA" id="ARBA00022571"/>
    </source>
</evidence>
<dbReference type="PANTHER" id="PTHR23342:SF0">
    <property type="entry name" value="N-ACETYLGLUTAMATE SYNTHASE, MITOCHONDRIAL"/>
    <property type="match status" value="1"/>
</dbReference>
<evidence type="ECO:0000256" key="7">
    <source>
        <dbReference type="ARBA" id="ARBA00022840"/>
    </source>
</evidence>
<evidence type="ECO:0000259" key="10">
    <source>
        <dbReference type="Pfam" id="PF00696"/>
    </source>
</evidence>
<dbReference type="PANTHER" id="PTHR23342">
    <property type="entry name" value="N-ACETYLGLUTAMATE SYNTHASE"/>
    <property type="match status" value="1"/>
</dbReference>
<proteinExistence type="inferred from homology"/>
<dbReference type="GO" id="GO:0042450">
    <property type="term" value="P:L-arginine biosynthetic process via ornithine"/>
    <property type="evidence" value="ECO:0007669"/>
    <property type="project" value="UniProtKB-UniRule"/>
</dbReference>
<reference evidence="11" key="1">
    <citation type="submission" date="2020-10" db="EMBL/GenBank/DDBJ databases">
        <authorList>
            <person name="Gilroy R."/>
        </authorList>
    </citation>
    <scope>NUCLEOTIDE SEQUENCE</scope>
    <source>
        <strain evidence="11">10532</strain>
    </source>
</reference>
<dbReference type="CDD" id="cd04250">
    <property type="entry name" value="AAK_NAGK-C"/>
    <property type="match status" value="1"/>
</dbReference>
<evidence type="ECO:0000313" key="12">
    <source>
        <dbReference type="Proteomes" id="UP000823638"/>
    </source>
</evidence>
<dbReference type="InterPro" id="IPR001048">
    <property type="entry name" value="Asp/Glu/Uridylate_kinase"/>
</dbReference>
<comment type="subcellular location">
    <subcellularLocation>
        <location evidence="9">Cytoplasm</location>
    </subcellularLocation>
</comment>
<keyword evidence="7 9" id="KW-0067">ATP-binding</keyword>
<dbReference type="FunFam" id="3.40.1160.10:FF:000004">
    <property type="entry name" value="Acetylglutamate kinase"/>
    <property type="match status" value="1"/>
</dbReference>
<evidence type="ECO:0000256" key="4">
    <source>
        <dbReference type="ARBA" id="ARBA00022679"/>
    </source>
</evidence>
<feature type="domain" description="Aspartate/glutamate/uridylate kinase" evidence="10">
    <location>
        <begin position="26"/>
        <end position="265"/>
    </location>
</feature>
<gene>
    <name evidence="9 11" type="primary">argB</name>
    <name evidence="11" type="ORF">IAA81_10715</name>
</gene>
<dbReference type="EMBL" id="JADIMM010000119">
    <property type="protein sequence ID" value="MBO8458676.1"/>
    <property type="molecule type" value="Genomic_DNA"/>
</dbReference>
<comment type="pathway">
    <text evidence="1 9">Amino-acid biosynthesis; L-arginine biosynthesis; N(2)-acetyl-L-ornithine from L-glutamate: step 2/4.</text>
</comment>
<evidence type="ECO:0000256" key="1">
    <source>
        <dbReference type="ARBA" id="ARBA00004828"/>
    </source>
</evidence>
<evidence type="ECO:0000256" key="6">
    <source>
        <dbReference type="ARBA" id="ARBA00022777"/>
    </source>
</evidence>
<sequence>MKHVSNQDWANILIQALPYIRKYSGKTVVVKYGGNAMLNWDLKLAVMEDLVLMSYVGIRTVLVHGGGPEINHALEKIGKEPRFVNGLRYTDEETIEVVQEVLAGKISKEIVGLLQRAGGKAIGLCGIDGGLIRAKKVTSQDLGFVGEITSINPSVINTLLDNGYIPVISTVALGEGDDTQAYNINADTAASRIAVALKAAKFVQMTNVPGLLRNVSDPASLIVEASKEDIERYKKEGIISSGMIPKVDCCLEAMDGGVERTHIIDGRVPHALLIEVFSDRGIGTLIYDNCKGKGVNDSPV</sequence>
<dbReference type="InterPro" id="IPR041727">
    <property type="entry name" value="NAGK-C"/>
</dbReference>
<dbReference type="SUPFAM" id="SSF53633">
    <property type="entry name" value="Carbamate kinase-like"/>
    <property type="match status" value="1"/>
</dbReference>
<dbReference type="HAMAP" id="MF_00082">
    <property type="entry name" value="ArgB"/>
    <property type="match status" value="1"/>
</dbReference>
<feature type="binding site" evidence="9">
    <location>
        <position position="183"/>
    </location>
    <ligand>
        <name>substrate</name>
    </ligand>
</feature>
<comment type="caution">
    <text evidence="11">The sequence shown here is derived from an EMBL/GenBank/DDBJ whole genome shotgun (WGS) entry which is preliminary data.</text>
</comment>
<comment type="function">
    <text evidence="9">Catalyzes the ATP-dependent phosphorylation of N-acetyl-L-glutamate.</text>
</comment>
<keyword evidence="4 9" id="KW-0808">Transferase</keyword>
<comment type="catalytic activity">
    <reaction evidence="8 9">
        <text>N-acetyl-L-glutamate + ATP = N-acetyl-L-glutamyl 5-phosphate + ADP</text>
        <dbReference type="Rhea" id="RHEA:14629"/>
        <dbReference type="ChEBI" id="CHEBI:30616"/>
        <dbReference type="ChEBI" id="CHEBI:44337"/>
        <dbReference type="ChEBI" id="CHEBI:57936"/>
        <dbReference type="ChEBI" id="CHEBI:456216"/>
        <dbReference type="EC" id="2.7.2.8"/>
    </reaction>
</comment>
<evidence type="ECO:0000313" key="11">
    <source>
        <dbReference type="EMBL" id="MBO8458676.1"/>
    </source>
</evidence>
<dbReference type="Proteomes" id="UP000823638">
    <property type="component" value="Unassembled WGS sequence"/>
</dbReference>
<dbReference type="GO" id="GO:0005524">
    <property type="term" value="F:ATP binding"/>
    <property type="evidence" value="ECO:0007669"/>
    <property type="project" value="UniProtKB-UniRule"/>
</dbReference>
<feature type="site" description="Transition state stabilizer" evidence="9">
    <location>
        <position position="31"/>
    </location>
</feature>
<dbReference type="NCBIfam" id="TIGR00761">
    <property type="entry name" value="argB"/>
    <property type="match status" value="1"/>
</dbReference>
<keyword evidence="2 9" id="KW-0055">Arginine biosynthesis</keyword>
<comment type="similarity">
    <text evidence="9">Belongs to the acetylglutamate kinase family. ArgB subfamily.</text>
</comment>
<dbReference type="PRINTS" id="PR00474">
    <property type="entry name" value="GLU5KINASE"/>
</dbReference>